<dbReference type="EMBL" id="KZ820152">
    <property type="protein sequence ID" value="PWN48715.1"/>
    <property type="molecule type" value="Genomic_DNA"/>
</dbReference>
<sequence length="1014" mass="109751">MSAQPSHQAQPGPSRPPPEQQAPLESSTGPLRTQKQTMEEKEAQKKGPIAAPVKSACTFCRSRKSRCDGNKPCAACVARGRTDDCIYTISRRGGKPKPKDPAKVKGGKDQLIRHGFLLVESSPAELQNHLDRLFALSELPLTVRKPGAIPTLGSYPSDFQPQVPGSDTQRLFAQLQAQHNSNLAANGWSAASDQTNFFNQFSNKPFPFDAPGTNPPHQVPPAPNSVGISAPSQQQQQHQQHQGSWGAQSMGPDIRTILADYYKYLYRFIPVLPSPIHIDTIARTWDSRSPFILALQCVLPMLKGDDSPEVVTGGGQGLGGAPNAYGSSERKRKIKEVTCAIERKASEAIDEMLEKAEAQSSGEAILEVIQALCVLVIYEYGNGRALKARLKADQALGLAMAQGLHKLSSPGPFSPGIMSPPSSFVSSSNSTPHSLSNFGIPPNDIFEMKKKCWWTVWTLVLWAAYNTGRIPTIRADDPRVRCELPAAADPEAWANNVKSLQTLLLVQDRVLALANLGHQEAGDRSKGSSPPVAPYSPSQRVATTSGRFNSQSPLSIAGSNFPSSASAHGSVNEDSEIPTSFSSLPSMASRQEILDSMLDIDAYLQDQIAQLESKGSRSGSKNEERGSDPLEHVEDELVENLRNAAAAQIYSSSLTLHIGQAFQGASLFERKLCFLNSISDNSDPSVPAAVCREPMPNAFYDEFADVASHEATQHGLAQSWNDPNTTSGAAGAAQAWNNGQQLGASGGGGGGPMLGQPVQQDLYARGPFLPRLSLQRCVHASKSLLDLSKARKDRRINPNPFNTCAFVLISFVLLMQALAVHGGYAGQAEEGEAEEEEEEEEEGGDSEGHEGSAEVVNNWPEASVTTTSLDDRGGSAAMLELKNQCGLGSEVRPQDLMTSAMESFAIGPPYNMGMIDEIMDIDWNIDGSPAMHKPTSNLDAHQGHPLLQQHHHHLTQEEQHKPSAKQIQLREIWNRVRIARDTLVNLSKHWDMAEPMAEEVNLCLETSQLLLGSS</sequence>
<protein>
    <submittedName>
        <fullName evidence="1">Uncharacterized protein</fullName>
    </submittedName>
</protein>
<dbReference type="Proteomes" id="UP000245626">
    <property type="component" value="Unassembled WGS sequence"/>
</dbReference>
<keyword evidence="2" id="KW-1185">Reference proteome</keyword>
<gene>
    <name evidence="1" type="ORF">IE53DRAFT_370368</name>
</gene>
<organism evidence="1 2">
    <name type="scientific">Violaceomyces palustris</name>
    <dbReference type="NCBI Taxonomy" id="1673888"/>
    <lineage>
        <taxon>Eukaryota</taxon>
        <taxon>Fungi</taxon>
        <taxon>Dikarya</taxon>
        <taxon>Basidiomycota</taxon>
        <taxon>Ustilaginomycotina</taxon>
        <taxon>Ustilaginomycetes</taxon>
        <taxon>Violaceomycetales</taxon>
        <taxon>Violaceomycetaceae</taxon>
        <taxon>Violaceomyces</taxon>
    </lineage>
</organism>
<evidence type="ECO:0000313" key="2">
    <source>
        <dbReference type="Proteomes" id="UP000245626"/>
    </source>
</evidence>
<accession>A0ACD0NSA0</accession>
<name>A0ACD0NSA0_9BASI</name>
<evidence type="ECO:0000313" key="1">
    <source>
        <dbReference type="EMBL" id="PWN48715.1"/>
    </source>
</evidence>
<reference evidence="1 2" key="1">
    <citation type="journal article" date="2018" name="Mol. Biol. Evol.">
        <title>Broad Genomic Sampling Reveals a Smut Pathogenic Ancestry of the Fungal Clade Ustilaginomycotina.</title>
        <authorList>
            <person name="Kijpornyongpan T."/>
            <person name="Mondo S.J."/>
            <person name="Barry K."/>
            <person name="Sandor L."/>
            <person name="Lee J."/>
            <person name="Lipzen A."/>
            <person name="Pangilinan J."/>
            <person name="LaButti K."/>
            <person name="Hainaut M."/>
            <person name="Henrissat B."/>
            <person name="Grigoriev I.V."/>
            <person name="Spatafora J.W."/>
            <person name="Aime M.C."/>
        </authorList>
    </citation>
    <scope>NUCLEOTIDE SEQUENCE [LARGE SCALE GENOMIC DNA]</scope>
    <source>
        <strain evidence="1 2">SA 807</strain>
    </source>
</reference>
<proteinExistence type="predicted"/>